<organism evidence="2 3">
    <name type="scientific">Gordonia crocea</name>
    <dbReference type="NCBI Taxonomy" id="589162"/>
    <lineage>
        <taxon>Bacteria</taxon>
        <taxon>Bacillati</taxon>
        <taxon>Actinomycetota</taxon>
        <taxon>Actinomycetes</taxon>
        <taxon>Mycobacteriales</taxon>
        <taxon>Gordoniaceae</taxon>
        <taxon>Gordonia</taxon>
    </lineage>
</organism>
<evidence type="ECO:0000313" key="3">
    <source>
        <dbReference type="Proteomes" id="UP000444980"/>
    </source>
</evidence>
<reference evidence="3" key="1">
    <citation type="submission" date="2019-06" db="EMBL/GenBank/DDBJ databases">
        <title>Gordonia isolated from sludge of a wastewater treatment plant.</title>
        <authorList>
            <person name="Tamura T."/>
            <person name="Aoyama K."/>
            <person name="Kang Y."/>
            <person name="Saito S."/>
            <person name="Akiyama N."/>
            <person name="Yazawa K."/>
            <person name="Gonoi T."/>
            <person name="Mikami Y."/>
        </authorList>
    </citation>
    <scope>NUCLEOTIDE SEQUENCE [LARGE SCALE GENOMIC DNA]</scope>
    <source>
        <strain evidence="3">NBRC 107697</strain>
    </source>
</reference>
<feature type="region of interest" description="Disordered" evidence="1">
    <location>
        <begin position="1"/>
        <end position="30"/>
    </location>
</feature>
<proteinExistence type="predicted"/>
<sequence>MFTKPVPARAPERTAPAMAPAFDIPPSADPNLAGTSPVGVRWADTTLVTAIGLAPARPVVRAHSAGGSAAVGGPDTAVDLNLLAAFRRSARVPLSIDLAVTEHRYCGAGSIAAAYSRSLGSLPVAAARQTTIVLRLPAVTAVPPRAPGATAAAVLGRAALVTRRLAALLAAHGVRTHIFDAAALTDHTEQLLGPPGAARRVFALTPATTPAHLRAVAADHAVAHTTALRLSGSAPHPRLDGLLGVTEVPRAGRALRAVPPGLDPLDDGADDALADLVPTDAVRATALPDLAADPISLADWRFLLGDDGVLIGAAHDGSAVTAPLISSPDHPASVIGDPRFIALLVYRCIGAGAAINLHSPQPHRWARLVDLVDDPGVLALGPARPGAAALTRVDLFDESSEDAEHWQIRLRRAVGDRAAGDWEAGPAPRTVIRGSRADPRIDLVVDGRPHRLTGAASEPERTLVAAL</sequence>
<protein>
    <submittedName>
        <fullName evidence="2">Uncharacterized protein</fullName>
    </submittedName>
</protein>
<name>A0A7I9UZJ9_9ACTN</name>
<evidence type="ECO:0000256" key="1">
    <source>
        <dbReference type="SAM" id="MobiDB-lite"/>
    </source>
</evidence>
<accession>A0A7I9UZJ9</accession>
<gene>
    <name evidence="2" type="ORF">nbrc107697_23620</name>
</gene>
<keyword evidence="3" id="KW-1185">Reference proteome</keyword>
<dbReference type="EMBL" id="BJOU01000002">
    <property type="protein sequence ID" value="GED98323.1"/>
    <property type="molecule type" value="Genomic_DNA"/>
</dbReference>
<dbReference type="AlphaFoldDB" id="A0A7I9UZJ9"/>
<dbReference type="Proteomes" id="UP000444980">
    <property type="component" value="Unassembled WGS sequence"/>
</dbReference>
<comment type="caution">
    <text evidence="2">The sequence shown here is derived from an EMBL/GenBank/DDBJ whole genome shotgun (WGS) entry which is preliminary data.</text>
</comment>
<evidence type="ECO:0000313" key="2">
    <source>
        <dbReference type="EMBL" id="GED98323.1"/>
    </source>
</evidence>